<dbReference type="InParanoid" id="A0A7M7GMP6"/>
<dbReference type="InterPro" id="IPR036034">
    <property type="entry name" value="PDZ_sf"/>
</dbReference>
<dbReference type="GO" id="GO:0072659">
    <property type="term" value="P:protein localization to plasma membrane"/>
    <property type="evidence" value="ECO:0000318"/>
    <property type="project" value="GO_Central"/>
</dbReference>
<accession>A0A7M7GMP6</accession>
<protein>
    <recommendedName>
        <fullName evidence="3">PDZ domain-containing protein</fullName>
    </recommendedName>
</protein>
<dbReference type="GeneID" id="763547"/>
<feature type="region of interest" description="Disordered" evidence="2">
    <location>
        <begin position="149"/>
        <end position="391"/>
    </location>
</feature>
<name>A0A7M7GMP6_STRPU</name>
<organism evidence="4 5">
    <name type="scientific">Strongylocentrotus purpuratus</name>
    <name type="common">Purple sea urchin</name>
    <dbReference type="NCBI Taxonomy" id="7668"/>
    <lineage>
        <taxon>Eukaryota</taxon>
        <taxon>Metazoa</taxon>
        <taxon>Echinodermata</taxon>
        <taxon>Eleutherozoa</taxon>
        <taxon>Echinozoa</taxon>
        <taxon>Echinoidea</taxon>
        <taxon>Euechinoidea</taxon>
        <taxon>Echinacea</taxon>
        <taxon>Camarodonta</taxon>
        <taxon>Echinidea</taxon>
        <taxon>Strongylocentrotidae</taxon>
        <taxon>Strongylocentrotus</taxon>
    </lineage>
</organism>
<feature type="compositionally biased region" description="Basic and acidic residues" evidence="2">
    <location>
        <begin position="277"/>
        <end position="313"/>
    </location>
</feature>
<sequence>MDAPGKPRLCSLVRGSDGYGFNLHGEKGQHGQYIRAVDEGSAAQLAGLCTGDRVIEVNGTNIERETHTQVVSRIKAGGSSTILLVVDKELDRYCRNNSITIKASMADGGVGEDSPRVNGDHLESEGMVPMNGDASGMGGHEVIEASIEEHQESAPERQEEEEEEDEHPYAEVERRQEQEDEDEVDEQFAAVLAGATIEDGERREVEEDDVVQAEEVTMEESVPGPPMDRDEDSDVSLPEPEPEPILEAATVPVVESAPPVADTETDYPGYTEEPEPEREPTPEPEREPTPEPVREPTPEPVREPTPEPVREPTPEPVRQPTPEPVVHKPTRTESVPPSRPTAPPTSRQASLNVDSNKSSMEKARILAAGRKKKKQASSKNWEDKYAAFNQL</sequence>
<feature type="compositionally biased region" description="Basic and acidic residues" evidence="2">
    <location>
        <begin position="167"/>
        <end position="177"/>
    </location>
</feature>
<dbReference type="GO" id="GO:0016324">
    <property type="term" value="C:apical plasma membrane"/>
    <property type="evidence" value="ECO:0000318"/>
    <property type="project" value="GO_Central"/>
</dbReference>
<feature type="compositionally biased region" description="Acidic residues" evidence="2">
    <location>
        <begin position="229"/>
        <end position="244"/>
    </location>
</feature>
<evidence type="ECO:0000256" key="2">
    <source>
        <dbReference type="SAM" id="MobiDB-lite"/>
    </source>
</evidence>
<dbReference type="Pfam" id="PF00595">
    <property type="entry name" value="PDZ"/>
    <property type="match status" value="1"/>
</dbReference>
<feature type="compositionally biased region" description="Pro residues" evidence="2">
    <location>
        <begin position="314"/>
        <end position="323"/>
    </location>
</feature>
<keyword evidence="5" id="KW-1185">Reference proteome</keyword>
<dbReference type="SUPFAM" id="SSF50156">
    <property type="entry name" value="PDZ domain-like"/>
    <property type="match status" value="1"/>
</dbReference>
<dbReference type="PROSITE" id="PS50106">
    <property type="entry name" value="PDZ"/>
    <property type="match status" value="1"/>
</dbReference>
<feature type="compositionally biased region" description="Polar residues" evidence="2">
    <location>
        <begin position="348"/>
        <end position="358"/>
    </location>
</feature>
<evidence type="ECO:0000259" key="3">
    <source>
        <dbReference type="PROSITE" id="PS50106"/>
    </source>
</evidence>
<dbReference type="GO" id="GO:0043495">
    <property type="term" value="F:protein-membrane adaptor activity"/>
    <property type="evidence" value="ECO:0000318"/>
    <property type="project" value="GO_Central"/>
</dbReference>
<reference evidence="5" key="1">
    <citation type="submission" date="2015-02" db="EMBL/GenBank/DDBJ databases">
        <title>Genome sequencing for Strongylocentrotus purpuratus.</title>
        <authorList>
            <person name="Murali S."/>
            <person name="Liu Y."/>
            <person name="Vee V."/>
            <person name="English A."/>
            <person name="Wang M."/>
            <person name="Skinner E."/>
            <person name="Han Y."/>
            <person name="Muzny D.M."/>
            <person name="Worley K.C."/>
            <person name="Gibbs R.A."/>
        </authorList>
    </citation>
    <scope>NUCLEOTIDE SEQUENCE</scope>
</reference>
<dbReference type="AlphaFoldDB" id="A0A7M7GMP6"/>
<dbReference type="SMART" id="SM00228">
    <property type="entry name" value="PDZ"/>
    <property type="match status" value="1"/>
</dbReference>
<dbReference type="EnsemblMetazoa" id="XM_003730184">
    <property type="protein sequence ID" value="XP_003730232"/>
    <property type="gene ID" value="LOC763547"/>
</dbReference>
<evidence type="ECO:0000313" key="4">
    <source>
        <dbReference type="EnsemblMetazoa" id="XP_003730232"/>
    </source>
</evidence>
<feature type="domain" description="PDZ" evidence="3">
    <location>
        <begin position="9"/>
        <end position="89"/>
    </location>
</feature>
<feature type="compositionally biased region" description="Acidic residues" evidence="2">
    <location>
        <begin position="206"/>
        <end position="218"/>
    </location>
</feature>
<dbReference type="RefSeq" id="XP_003730232.2">
    <property type="nucleotide sequence ID" value="XM_003730184.3"/>
</dbReference>
<dbReference type="Gene3D" id="2.30.42.10">
    <property type="match status" value="1"/>
</dbReference>
<dbReference type="Proteomes" id="UP000007110">
    <property type="component" value="Unassembled WGS sequence"/>
</dbReference>
<proteinExistence type="predicted"/>
<dbReference type="CDD" id="cd06768">
    <property type="entry name" value="PDZ_NHERF-like"/>
    <property type="match status" value="1"/>
</dbReference>
<dbReference type="InterPro" id="IPR001478">
    <property type="entry name" value="PDZ"/>
</dbReference>
<dbReference type="PANTHER" id="PTHR14191:SF3">
    <property type="entry name" value="NA(+)_H(+) EXCHANGE REGULATORY COFACTOR-LIKE PROTEIN NRFL-1"/>
    <property type="match status" value="1"/>
</dbReference>
<dbReference type="PANTHER" id="PTHR14191">
    <property type="entry name" value="PDZ DOMAIN CONTAINING PROTEIN"/>
    <property type="match status" value="1"/>
</dbReference>
<evidence type="ECO:0000256" key="1">
    <source>
        <dbReference type="ARBA" id="ARBA00022737"/>
    </source>
</evidence>
<dbReference type="KEGG" id="spu:763547"/>
<evidence type="ECO:0000313" key="5">
    <source>
        <dbReference type="Proteomes" id="UP000007110"/>
    </source>
</evidence>
<dbReference type="InterPro" id="IPR051067">
    <property type="entry name" value="NHER"/>
</dbReference>
<dbReference type="OMA" id="VQSESMP"/>
<reference evidence="4" key="2">
    <citation type="submission" date="2021-01" db="UniProtKB">
        <authorList>
            <consortium name="EnsemblMetazoa"/>
        </authorList>
    </citation>
    <scope>IDENTIFICATION</scope>
</reference>
<keyword evidence="1" id="KW-0677">Repeat</keyword>
<dbReference type="OrthoDB" id="10007415at2759"/>